<dbReference type="AlphaFoldDB" id="A0A0A0IVT9"/>
<accession>A0A0A0IVT9</accession>
<evidence type="ECO:0000313" key="3">
    <source>
        <dbReference type="Proteomes" id="UP000030002"/>
    </source>
</evidence>
<dbReference type="EMBL" id="AVPJ01000047">
    <property type="protein sequence ID" value="KGN29350.1"/>
    <property type="molecule type" value="Genomic_DNA"/>
</dbReference>
<organism evidence="2 3">
    <name type="scientific">Knoellia sinensis KCTC 19936</name>
    <dbReference type="NCBI Taxonomy" id="1385520"/>
    <lineage>
        <taxon>Bacteria</taxon>
        <taxon>Bacillati</taxon>
        <taxon>Actinomycetota</taxon>
        <taxon>Actinomycetes</taxon>
        <taxon>Micrococcales</taxon>
        <taxon>Intrasporangiaceae</taxon>
        <taxon>Knoellia</taxon>
    </lineage>
</organism>
<proteinExistence type="predicted"/>
<gene>
    <name evidence="2" type="ORF">N802_15295</name>
</gene>
<evidence type="ECO:0000313" key="2">
    <source>
        <dbReference type="EMBL" id="KGN29350.1"/>
    </source>
</evidence>
<comment type="caution">
    <text evidence="2">The sequence shown here is derived from an EMBL/GenBank/DDBJ whole genome shotgun (WGS) entry which is preliminary data.</text>
</comment>
<name>A0A0A0IVT9_9MICO</name>
<reference evidence="2 3" key="1">
    <citation type="submission" date="2013-08" db="EMBL/GenBank/DDBJ databases">
        <title>The genome sequence of Knoellia sinensis.</title>
        <authorList>
            <person name="Zhu W."/>
            <person name="Wang G."/>
        </authorList>
    </citation>
    <scope>NUCLEOTIDE SEQUENCE [LARGE SCALE GENOMIC DNA]</scope>
    <source>
        <strain evidence="2 3">KCTC 19936</strain>
    </source>
</reference>
<keyword evidence="3" id="KW-1185">Reference proteome</keyword>
<sequence length="38" mass="4419">MLEPEPRPSPHQHDTVDEFSPVDDHLRRGEPAHLTDYP</sequence>
<protein>
    <submittedName>
        <fullName evidence="2">Uncharacterized protein</fullName>
    </submittedName>
</protein>
<evidence type="ECO:0000256" key="1">
    <source>
        <dbReference type="SAM" id="MobiDB-lite"/>
    </source>
</evidence>
<dbReference type="Proteomes" id="UP000030002">
    <property type="component" value="Unassembled WGS sequence"/>
</dbReference>
<feature type="region of interest" description="Disordered" evidence="1">
    <location>
        <begin position="1"/>
        <end position="38"/>
    </location>
</feature>